<proteinExistence type="predicted"/>
<dbReference type="RefSeq" id="XP_007862282.1">
    <property type="nucleotide sequence ID" value="XM_007864091.1"/>
</dbReference>
<feature type="compositionally biased region" description="Low complexity" evidence="1">
    <location>
        <begin position="100"/>
        <end position="118"/>
    </location>
</feature>
<dbReference type="Proteomes" id="UP000030669">
    <property type="component" value="Unassembled WGS sequence"/>
</dbReference>
<name>S7QIR1_GLOTA</name>
<evidence type="ECO:0000313" key="3">
    <source>
        <dbReference type="Proteomes" id="UP000030669"/>
    </source>
</evidence>
<dbReference type="GeneID" id="19310041"/>
<dbReference type="KEGG" id="gtr:GLOTRDRAFT_98313"/>
<feature type="compositionally biased region" description="Basic and acidic residues" evidence="1">
    <location>
        <begin position="63"/>
        <end position="79"/>
    </location>
</feature>
<dbReference type="HOGENOM" id="CLU_2073494_0_0_1"/>
<dbReference type="OrthoDB" id="3269632at2759"/>
<gene>
    <name evidence="2" type="ORF">GLOTRDRAFT_98313</name>
</gene>
<organism evidence="2 3">
    <name type="scientific">Gloeophyllum trabeum (strain ATCC 11539 / FP-39264 / Madison 617)</name>
    <name type="common">Brown rot fungus</name>
    <dbReference type="NCBI Taxonomy" id="670483"/>
    <lineage>
        <taxon>Eukaryota</taxon>
        <taxon>Fungi</taxon>
        <taxon>Dikarya</taxon>
        <taxon>Basidiomycota</taxon>
        <taxon>Agaricomycotina</taxon>
        <taxon>Agaricomycetes</taxon>
        <taxon>Gloeophyllales</taxon>
        <taxon>Gloeophyllaceae</taxon>
        <taxon>Gloeophyllum</taxon>
    </lineage>
</organism>
<feature type="region of interest" description="Disordered" evidence="1">
    <location>
        <begin position="52"/>
        <end position="146"/>
    </location>
</feature>
<accession>S7QIR1</accession>
<reference evidence="2 3" key="1">
    <citation type="journal article" date="2012" name="Science">
        <title>The Paleozoic origin of enzymatic lignin decomposition reconstructed from 31 fungal genomes.</title>
        <authorList>
            <person name="Floudas D."/>
            <person name="Binder M."/>
            <person name="Riley R."/>
            <person name="Barry K."/>
            <person name="Blanchette R.A."/>
            <person name="Henrissat B."/>
            <person name="Martinez A.T."/>
            <person name="Otillar R."/>
            <person name="Spatafora J.W."/>
            <person name="Yadav J.S."/>
            <person name="Aerts A."/>
            <person name="Benoit I."/>
            <person name="Boyd A."/>
            <person name="Carlson A."/>
            <person name="Copeland A."/>
            <person name="Coutinho P.M."/>
            <person name="de Vries R.P."/>
            <person name="Ferreira P."/>
            <person name="Findley K."/>
            <person name="Foster B."/>
            <person name="Gaskell J."/>
            <person name="Glotzer D."/>
            <person name="Gorecki P."/>
            <person name="Heitman J."/>
            <person name="Hesse C."/>
            <person name="Hori C."/>
            <person name="Igarashi K."/>
            <person name="Jurgens J.A."/>
            <person name="Kallen N."/>
            <person name="Kersten P."/>
            <person name="Kohler A."/>
            <person name="Kuees U."/>
            <person name="Kumar T.K.A."/>
            <person name="Kuo A."/>
            <person name="LaButti K."/>
            <person name="Larrondo L.F."/>
            <person name="Lindquist E."/>
            <person name="Ling A."/>
            <person name="Lombard V."/>
            <person name="Lucas S."/>
            <person name="Lundell T."/>
            <person name="Martin R."/>
            <person name="McLaughlin D.J."/>
            <person name="Morgenstern I."/>
            <person name="Morin E."/>
            <person name="Murat C."/>
            <person name="Nagy L.G."/>
            <person name="Nolan M."/>
            <person name="Ohm R.A."/>
            <person name="Patyshakuliyeva A."/>
            <person name="Rokas A."/>
            <person name="Ruiz-Duenas F.J."/>
            <person name="Sabat G."/>
            <person name="Salamov A."/>
            <person name="Samejima M."/>
            <person name="Schmutz J."/>
            <person name="Slot J.C."/>
            <person name="St John F."/>
            <person name="Stenlid J."/>
            <person name="Sun H."/>
            <person name="Sun S."/>
            <person name="Syed K."/>
            <person name="Tsang A."/>
            <person name="Wiebenga A."/>
            <person name="Young D."/>
            <person name="Pisabarro A."/>
            <person name="Eastwood D.C."/>
            <person name="Martin F."/>
            <person name="Cullen D."/>
            <person name="Grigoriev I.V."/>
            <person name="Hibbett D.S."/>
        </authorList>
    </citation>
    <scope>NUCLEOTIDE SEQUENCE [LARGE SCALE GENOMIC DNA]</scope>
    <source>
        <strain evidence="2 3">ATCC 11539</strain>
    </source>
</reference>
<dbReference type="AlphaFoldDB" id="S7QIR1"/>
<dbReference type="EMBL" id="KB469297">
    <property type="protein sequence ID" value="EPQ59237.1"/>
    <property type="molecule type" value="Genomic_DNA"/>
</dbReference>
<dbReference type="OMA" id="DQAGHMF"/>
<evidence type="ECO:0000313" key="2">
    <source>
        <dbReference type="EMBL" id="EPQ59237.1"/>
    </source>
</evidence>
<sequence length="146" mass="15048">MPSTTSSYAASTTSFDTASTLSVASSTTIAPLKTSPVRDYAAAFGALQTQYGTSGFIPTPVIGERKKSDSSSATEEAKKSGPSSLRKIFKRSKSSDKKSPAPAVSSQTTTATGASSQSDKGKPSPSPRIEMNSRNMGPAFSRLGAL</sequence>
<protein>
    <submittedName>
        <fullName evidence="2">Uncharacterized protein</fullName>
    </submittedName>
</protein>
<evidence type="ECO:0000256" key="1">
    <source>
        <dbReference type="SAM" id="MobiDB-lite"/>
    </source>
</evidence>
<keyword evidence="3" id="KW-1185">Reference proteome</keyword>